<sequence length="91" mass="10282">MALTIYISSVSGSRELKQQQSEILQFLDAKKIQYKTKDITQDPSIKDEMRKLVGNPSAMPPQVFSGDTYCGDYSMFFEAVEDGKAEAFFKL</sequence>
<gene>
    <name evidence="2" type="ORF">ACEWY4_022235</name>
</gene>
<organism evidence="2 3">
    <name type="scientific">Coilia grayii</name>
    <name type="common">Gray's grenadier anchovy</name>
    <dbReference type="NCBI Taxonomy" id="363190"/>
    <lineage>
        <taxon>Eukaryota</taxon>
        <taxon>Metazoa</taxon>
        <taxon>Chordata</taxon>
        <taxon>Craniata</taxon>
        <taxon>Vertebrata</taxon>
        <taxon>Euteleostomi</taxon>
        <taxon>Actinopterygii</taxon>
        <taxon>Neopterygii</taxon>
        <taxon>Teleostei</taxon>
        <taxon>Clupei</taxon>
        <taxon>Clupeiformes</taxon>
        <taxon>Clupeoidei</taxon>
        <taxon>Engraulidae</taxon>
        <taxon>Coilinae</taxon>
        <taxon>Coilia</taxon>
    </lineage>
</organism>
<dbReference type="Pfam" id="PF04908">
    <property type="entry name" value="SH3BGR"/>
    <property type="match status" value="1"/>
</dbReference>
<evidence type="ECO:0008006" key="4">
    <source>
        <dbReference type="Google" id="ProtNLM"/>
    </source>
</evidence>
<dbReference type="AlphaFoldDB" id="A0ABD1J5F2"/>
<keyword evidence="3" id="KW-1185">Reference proteome</keyword>
<evidence type="ECO:0000313" key="2">
    <source>
        <dbReference type="EMBL" id="KAL2082417.1"/>
    </source>
</evidence>
<dbReference type="InterPro" id="IPR006993">
    <property type="entry name" value="Glut_rich_SH3-bd"/>
</dbReference>
<dbReference type="InterPro" id="IPR051033">
    <property type="entry name" value="SH3BGR"/>
</dbReference>
<evidence type="ECO:0000313" key="3">
    <source>
        <dbReference type="Proteomes" id="UP001591681"/>
    </source>
</evidence>
<evidence type="ECO:0000256" key="1">
    <source>
        <dbReference type="ARBA" id="ARBA00007764"/>
    </source>
</evidence>
<accession>A0ABD1J5F2</accession>
<dbReference type="PANTHER" id="PTHR12232">
    <property type="entry name" value="SH3 DOMAIN-BINDING GLUTAMIC ACID-RICH-LIKE PROTEIN"/>
    <property type="match status" value="1"/>
</dbReference>
<dbReference type="CDD" id="cd03030">
    <property type="entry name" value="GRX_SH3BGR"/>
    <property type="match status" value="1"/>
</dbReference>
<comment type="caution">
    <text evidence="2">The sequence shown here is derived from an EMBL/GenBank/DDBJ whole genome shotgun (WGS) entry which is preliminary data.</text>
</comment>
<proteinExistence type="inferred from homology"/>
<comment type="similarity">
    <text evidence="1">Belongs to the SH3BGR family.</text>
</comment>
<dbReference type="EMBL" id="JBHFQA010000019">
    <property type="protein sequence ID" value="KAL2082417.1"/>
    <property type="molecule type" value="Genomic_DNA"/>
</dbReference>
<reference evidence="2 3" key="1">
    <citation type="submission" date="2024-09" db="EMBL/GenBank/DDBJ databases">
        <title>A chromosome-level genome assembly of Gray's grenadier anchovy, Coilia grayii.</title>
        <authorList>
            <person name="Fu Z."/>
        </authorList>
    </citation>
    <scope>NUCLEOTIDE SEQUENCE [LARGE SCALE GENOMIC DNA]</scope>
    <source>
        <strain evidence="2">G4</strain>
        <tissue evidence="2">Muscle</tissue>
    </source>
</reference>
<name>A0ABD1J5F2_9TELE</name>
<dbReference type="Gene3D" id="3.40.30.10">
    <property type="entry name" value="Glutaredoxin"/>
    <property type="match status" value="1"/>
</dbReference>
<dbReference type="SUPFAM" id="SSF52833">
    <property type="entry name" value="Thioredoxin-like"/>
    <property type="match status" value="1"/>
</dbReference>
<dbReference type="PANTHER" id="PTHR12232:SF14">
    <property type="entry name" value="SH3 DOMAIN-BINDING GLUTAMIC ACID-RICH-LIKE PROTEIN 3 ISOFORM 1"/>
    <property type="match status" value="1"/>
</dbReference>
<dbReference type="InterPro" id="IPR036249">
    <property type="entry name" value="Thioredoxin-like_sf"/>
</dbReference>
<protein>
    <recommendedName>
        <fullName evidence="4">SH3 domain-binding glutamic acid-rich-like protein</fullName>
    </recommendedName>
</protein>
<dbReference type="PROSITE" id="PS51354">
    <property type="entry name" value="GLUTAREDOXIN_2"/>
    <property type="match status" value="1"/>
</dbReference>
<dbReference type="Proteomes" id="UP001591681">
    <property type="component" value="Unassembled WGS sequence"/>
</dbReference>